<feature type="domain" description="N-acetyltransferase" evidence="1">
    <location>
        <begin position="11"/>
        <end position="175"/>
    </location>
</feature>
<evidence type="ECO:0000259" key="1">
    <source>
        <dbReference type="PROSITE" id="PS51186"/>
    </source>
</evidence>
<dbReference type="InterPro" id="IPR000182">
    <property type="entry name" value="GNAT_dom"/>
</dbReference>
<dbReference type="Pfam" id="PF13302">
    <property type="entry name" value="Acetyltransf_3"/>
    <property type="match status" value="1"/>
</dbReference>
<dbReference type="SUPFAM" id="SSF55729">
    <property type="entry name" value="Acyl-CoA N-acyltransferases (Nat)"/>
    <property type="match status" value="1"/>
</dbReference>
<dbReference type="OrthoDB" id="3533156at2"/>
<evidence type="ECO:0000313" key="3">
    <source>
        <dbReference type="Proteomes" id="UP000239494"/>
    </source>
</evidence>
<proteinExistence type="predicted"/>
<dbReference type="Gene3D" id="3.40.630.30">
    <property type="match status" value="1"/>
</dbReference>
<dbReference type="PANTHER" id="PTHR43792:SF1">
    <property type="entry name" value="N-ACETYLTRANSFERASE DOMAIN-CONTAINING PROTEIN"/>
    <property type="match status" value="1"/>
</dbReference>
<dbReference type="PROSITE" id="PS51186">
    <property type="entry name" value="GNAT"/>
    <property type="match status" value="1"/>
</dbReference>
<accession>A0A2T0S5H0</accession>
<dbReference type="InterPro" id="IPR051531">
    <property type="entry name" value="N-acetyltransferase"/>
</dbReference>
<evidence type="ECO:0000313" key="2">
    <source>
        <dbReference type="EMBL" id="PRY28656.1"/>
    </source>
</evidence>
<organism evidence="2 3">
    <name type="scientific">Umezawaea tangerina</name>
    <dbReference type="NCBI Taxonomy" id="84725"/>
    <lineage>
        <taxon>Bacteria</taxon>
        <taxon>Bacillati</taxon>
        <taxon>Actinomycetota</taxon>
        <taxon>Actinomycetes</taxon>
        <taxon>Pseudonocardiales</taxon>
        <taxon>Pseudonocardiaceae</taxon>
        <taxon>Umezawaea</taxon>
    </lineage>
</organism>
<dbReference type="PANTHER" id="PTHR43792">
    <property type="entry name" value="GNAT FAMILY, PUTATIVE (AFU_ORTHOLOGUE AFUA_3G00765)-RELATED-RELATED"/>
    <property type="match status" value="1"/>
</dbReference>
<dbReference type="InterPro" id="IPR016181">
    <property type="entry name" value="Acyl_CoA_acyltransferase"/>
</dbReference>
<dbReference type="Proteomes" id="UP000239494">
    <property type="component" value="Unassembled WGS sequence"/>
</dbReference>
<keyword evidence="3" id="KW-1185">Reference proteome</keyword>
<sequence>MADPVLETERLVLRRFTESDADDLVALDGDPEVMRYLTGGVPTPRAEVLEFLRRHVDHPELGVLAAEDRAGTFLGWLSLLVRPDERPGHAELGYRLTRACWGRGYATEGAKALVERGFTEQGLDRVYAETMVVNTGSRRVMEKAGLKQVRIFHLDWAHPIDGSGHGEVEYALTRAEWLQRSSGGG</sequence>
<dbReference type="EMBL" id="PVTF01000027">
    <property type="protein sequence ID" value="PRY28656.1"/>
    <property type="molecule type" value="Genomic_DNA"/>
</dbReference>
<gene>
    <name evidence="2" type="ORF">CLV43_12712</name>
</gene>
<dbReference type="GO" id="GO:0016747">
    <property type="term" value="F:acyltransferase activity, transferring groups other than amino-acyl groups"/>
    <property type="evidence" value="ECO:0007669"/>
    <property type="project" value="InterPro"/>
</dbReference>
<reference evidence="2 3" key="1">
    <citation type="submission" date="2018-03" db="EMBL/GenBank/DDBJ databases">
        <title>Genomic Encyclopedia of Archaeal and Bacterial Type Strains, Phase II (KMG-II): from individual species to whole genera.</title>
        <authorList>
            <person name="Goeker M."/>
        </authorList>
    </citation>
    <scope>NUCLEOTIDE SEQUENCE [LARGE SCALE GENOMIC DNA]</scope>
    <source>
        <strain evidence="2 3">DSM 44720</strain>
    </source>
</reference>
<dbReference type="AlphaFoldDB" id="A0A2T0S5H0"/>
<comment type="caution">
    <text evidence="2">The sequence shown here is derived from an EMBL/GenBank/DDBJ whole genome shotgun (WGS) entry which is preliminary data.</text>
</comment>
<protein>
    <submittedName>
        <fullName evidence="2">RimJ/RimL family protein N-acetyltransferase</fullName>
    </submittedName>
</protein>
<keyword evidence="2" id="KW-0808">Transferase</keyword>
<name>A0A2T0S5H0_9PSEU</name>
<dbReference type="RefSeq" id="WP_106197011.1">
    <property type="nucleotide sequence ID" value="NZ_PVTF01000027.1"/>
</dbReference>